<dbReference type="RefSeq" id="XP_034012411.1">
    <property type="nucleotide sequence ID" value="XM_034155580.1"/>
</dbReference>
<evidence type="ECO:0000313" key="1">
    <source>
        <dbReference type="EMBL" id="KAA8902426.1"/>
    </source>
</evidence>
<dbReference type="OMA" id="RITRIWY"/>
<dbReference type="PANTHER" id="PTHR31240:SF0">
    <property type="entry name" value="MATERNAL EFFECT EMBRYO ARREST 18"/>
    <property type="match status" value="1"/>
</dbReference>
<dbReference type="Gene3D" id="3.40.50.10680">
    <property type="entry name" value="CofD-like domains"/>
    <property type="match status" value="1"/>
</dbReference>
<dbReference type="SUPFAM" id="SSF142338">
    <property type="entry name" value="CofD-like"/>
    <property type="match status" value="1"/>
</dbReference>
<evidence type="ECO:0000313" key="2">
    <source>
        <dbReference type="Proteomes" id="UP000449547"/>
    </source>
</evidence>
<keyword evidence="2" id="KW-1185">Reference proteome</keyword>
<sequence length="476" mass="52151">MRLAVFSGGTATNELVGLFGEIFPQITYIIPISDNGGSTSELIRVIGGPAIGDIRSRLTRLIPPHQDRLRNLLSFRLSKDPKDAKDQWADIVDGTHPIWQGILPSTKELIRSFFIHVNVELLKRSRPPSAANATKSYRFELANLGNLFLTGVRLFVGSLDSAIELFSRITGIDPNVEVFPCINTNFSYHISALLENGNIITGQSQISHPSLTTAPDVYPPPFSNTQPPSPQIMASTPDISSPPVLEFGIESDSLIMTPSTPAPQINVVSPARRLSEGSVLSSDDEAGNLPQYIHPELKKSQLHFSKCEDTPLLSPIKRIFYISPYGQEICPIGYARATASVTNCDVLVYSIGSLMTSIVPIIILRNMGKAIVTGPARKILLLNGCTDRETAGMAGEDFVRAIVDAARYSIDNSKSAVHLTGQWDQFVTDIVYLEHGIPVNTELLEHMGVKCHQVEGRDVYNEEALKRVLIRLTSPN</sequence>
<comment type="caution">
    <text evidence="1">The sequence shown here is derived from an EMBL/GenBank/DDBJ whole genome shotgun (WGS) entry which is preliminary data.</text>
</comment>
<dbReference type="InterPro" id="IPR038136">
    <property type="entry name" value="CofD-like_dom_sf"/>
</dbReference>
<organism evidence="1 2">
    <name type="scientific">Diutina rugosa</name>
    <name type="common">Yeast</name>
    <name type="synonym">Candida rugosa</name>
    <dbReference type="NCBI Taxonomy" id="5481"/>
    <lineage>
        <taxon>Eukaryota</taxon>
        <taxon>Fungi</taxon>
        <taxon>Dikarya</taxon>
        <taxon>Ascomycota</taxon>
        <taxon>Saccharomycotina</taxon>
        <taxon>Pichiomycetes</taxon>
        <taxon>Debaryomycetaceae</taxon>
        <taxon>Diutina</taxon>
    </lineage>
</organism>
<dbReference type="InterPro" id="IPR002882">
    <property type="entry name" value="CofD"/>
</dbReference>
<dbReference type="GeneID" id="54781531"/>
<protein>
    <submittedName>
        <fullName evidence="1">Uncharacterized protein</fullName>
    </submittedName>
</protein>
<dbReference type="OrthoDB" id="10267139at2759"/>
<dbReference type="GO" id="GO:0043743">
    <property type="term" value="F:LPPG:FO 2-phospho-L-lactate transferase activity"/>
    <property type="evidence" value="ECO:0007669"/>
    <property type="project" value="InterPro"/>
</dbReference>
<dbReference type="PANTHER" id="PTHR31240">
    <property type="entry name" value="MATERNAL EFFECT EMBRYO ARREST 18"/>
    <property type="match status" value="1"/>
</dbReference>
<dbReference type="AlphaFoldDB" id="A0A642UV75"/>
<dbReference type="VEuPathDB" id="FungiDB:DIURU_002880"/>
<dbReference type="EMBL" id="SWFT01000090">
    <property type="protein sequence ID" value="KAA8902426.1"/>
    <property type="molecule type" value="Genomic_DNA"/>
</dbReference>
<gene>
    <name evidence="1" type="ORF">DIURU_002880</name>
</gene>
<proteinExistence type="predicted"/>
<dbReference type="Pfam" id="PF01933">
    <property type="entry name" value="CofD"/>
    <property type="match status" value="1"/>
</dbReference>
<reference evidence="1 2" key="1">
    <citation type="submission" date="2019-07" db="EMBL/GenBank/DDBJ databases">
        <title>Genome assembly of two rare yeast pathogens: Diutina rugosa and Trichomonascus ciferrii.</title>
        <authorList>
            <person name="Mixao V."/>
            <person name="Saus E."/>
            <person name="Hansen A."/>
            <person name="Lass-Flor C."/>
            <person name="Gabaldon T."/>
        </authorList>
    </citation>
    <scope>NUCLEOTIDE SEQUENCE [LARGE SCALE GENOMIC DNA]</scope>
    <source>
        <strain evidence="1 2">CBS 613</strain>
    </source>
</reference>
<name>A0A642UV75_DIURU</name>
<accession>A0A642UV75</accession>
<dbReference type="Proteomes" id="UP000449547">
    <property type="component" value="Unassembled WGS sequence"/>
</dbReference>